<name>A0A2T7DY46_9POAL</name>
<gene>
    <name evidence="2" type="ORF">GQ55_4G133700</name>
</gene>
<dbReference type="Gramene" id="PUZ60501">
    <property type="protein sequence ID" value="PUZ60501"/>
    <property type="gene ID" value="GQ55_4G133700"/>
</dbReference>
<organism evidence="2 3">
    <name type="scientific">Panicum hallii var. hallii</name>
    <dbReference type="NCBI Taxonomy" id="1504633"/>
    <lineage>
        <taxon>Eukaryota</taxon>
        <taxon>Viridiplantae</taxon>
        <taxon>Streptophyta</taxon>
        <taxon>Embryophyta</taxon>
        <taxon>Tracheophyta</taxon>
        <taxon>Spermatophyta</taxon>
        <taxon>Magnoliopsida</taxon>
        <taxon>Liliopsida</taxon>
        <taxon>Poales</taxon>
        <taxon>Poaceae</taxon>
        <taxon>PACMAD clade</taxon>
        <taxon>Panicoideae</taxon>
        <taxon>Panicodae</taxon>
        <taxon>Paniceae</taxon>
        <taxon>Panicinae</taxon>
        <taxon>Panicum</taxon>
        <taxon>Panicum sect. Panicum</taxon>
    </lineage>
</organism>
<evidence type="ECO:0000313" key="2">
    <source>
        <dbReference type="EMBL" id="PUZ60501.1"/>
    </source>
</evidence>
<sequence length="71" mass="8301">MEISAIERKGRARRKKKTPRERRVSGAKRVWQEVCEAELAKLEWSSPEHALNQYALPCLLTAREEAGMHRR</sequence>
<accession>A0A2T7DY46</accession>
<proteinExistence type="predicted"/>
<evidence type="ECO:0000256" key="1">
    <source>
        <dbReference type="SAM" id="MobiDB-lite"/>
    </source>
</evidence>
<feature type="compositionally biased region" description="Basic residues" evidence="1">
    <location>
        <begin position="10"/>
        <end position="20"/>
    </location>
</feature>
<protein>
    <submittedName>
        <fullName evidence="2">Uncharacterized protein</fullName>
    </submittedName>
</protein>
<reference evidence="2 3" key="1">
    <citation type="submission" date="2018-04" db="EMBL/GenBank/DDBJ databases">
        <title>WGS assembly of Panicum hallii var. hallii HAL2.</title>
        <authorList>
            <person name="Lovell J."/>
            <person name="Jenkins J."/>
            <person name="Lowry D."/>
            <person name="Mamidi S."/>
            <person name="Sreedasyam A."/>
            <person name="Weng X."/>
            <person name="Barry K."/>
            <person name="Bonette J."/>
            <person name="Campitelli B."/>
            <person name="Daum C."/>
            <person name="Gordon S."/>
            <person name="Gould B."/>
            <person name="Lipzen A."/>
            <person name="MacQueen A."/>
            <person name="Palacio-Mejia J."/>
            <person name="Plott C."/>
            <person name="Shakirov E."/>
            <person name="Shu S."/>
            <person name="Yoshinaga Y."/>
            <person name="Zane M."/>
            <person name="Rokhsar D."/>
            <person name="Grimwood J."/>
            <person name="Schmutz J."/>
            <person name="Juenger T."/>
        </authorList>
    </citation>
    <scope>NUCLEOTIDE SEQUENCE [LARGE SCALE GENOMIC DNA]</scope>
    <source>
        <strain evidence="3">cv. HAL2</strain>
    </source>
</reference>
<dbReference type="AlphaFoldDB" id="A0A2T7DY46"/>
<keyword evidence="3" id="KW-1185">Reference proteome</keyword>
<feature type="region of interest" description="Disordered" evidence="1">
    <location>
        <begin position="1"/>
        <end position="24"/>
    </location>
</feature>
<dbReference type="EMBL" id="CM009752">
    <property type="protein sequence ID" value="PUZ60501.1"/>
    <property type="molecule type" value="Genomic_DNA"/>
</dbReference>
<dbReference type="Proteomes" id="UP000244336">
    <property type="component" value="Chromosome 4"/>
</dbReference>
<evidence type="ECO:0000313" key="3">
    <source>
        <dbReference type="Proteomes" id="UP000244336"/>
    </source>
</evidence>